<proteinExistence type="predicted"/>
<accession>A0ACB8XAV0</accession>
<organism evidence="1 2">
    <name type="scientific">Scortum barcoo</name>
    <name type="common">barcoo grunter</name>
    <dbReference type="NCBI Taxonomy" id="214431"/>
    <lineage>
        <taxon>Eukaryota</taxon>
        <taxon>Metazoa</taxon>
        <taxon>Chordata</taxon>
        <taxon>Craniata</taxon>
        <taxon>Vertebrata</taxon>
        <taxon>Euteleostomi</taxon>
        <taxon>Actinopterygii</taxon>
        <taxon>Neopterygii</taxon>
        <taxon>Teleostei</taxon>
        <taxon>Neoteleostei</taxon>
        <taxon>Acanthomorphata</taxon>
        <taxon>Eupercaria</taxon>
        <taxon>Centrarchiformes</taxon>
        <taxon>Terapontoidei</taxon>
        <taxon>Terapontidae</taxon>
        <taxon>Scortum</taxon>
    </lineage>
</organism>
<feature type="non-terminal residue" evidence="1">
    <location>
        <position position="1"/>
    </location>
</feature>
<protein>
    <submittedName>
        <fullName evidence="1">Uncharacterized protein</fullName>
    </submittedName>
</protein>
<reference evidence="1" key="1">
    <citation type="submission" date="2022-04" db="EMBL/GenBank/DDBJ databases">
        <title>Jade perch genome.</title>
        <authorList>
            <person name="Chao B."/>
        </authorList>
    </citation>
    <scope>NUCLEOTIDE SEQUENCE</scope>
    <source>
        <strain evidence="1">CB-2022</strain>
    </source>
</reference>
<keyword evidence="2" id="KW-1185">Reference proteome</keyword>
<dbReference type="EMBL" id="CM041532">
    <property type="protein sequence ID" value="KAI3376043.1"/>
    <property type="molecule type" value="Genomic_DNA"/>
</dbReference>
<evidence type="ECO:0000313" key="1">
    <source>
        <dbReference type="EMBL" id="KAI3376043.1"/>
    </source>
</evidence>
<name>A0ACB8XAV0_9TELE</name>
<gene>
    <name evidence="1" type="ORF">L3Q82_016581</name>
</gene>
<dbReference type="Proteomes" id="UP000831701">
    <property type="component" value="Chromosome 2"/>
</dbReference>
<comment type="caution">
    <text evidence="1">The sequence shown here is derived from an EMBL/GenBank/DDBJ whole genome shotgun (WGS) entry which is preliminary data.</text>
</comment>
<sequence>NQGCIFSSIVIDSPFCDFRVLLLHHLTSFFLLLQPPGAQSELISSNQPIIALAGDDVILPCYLEPPISVTSKTVMWIRPGWYPEPEVLWLDGEGNLLSAGPPETVRGPDDLYTVSSRVTVEKRHSNRFTCRVQQKNINQTREAHIHVPVQSELISSNQPIITLAGDDVILPCYLEPPISVTSKTVTWIRPGSVSTPVIELFSNNSGSAVLRCKSEGWYPEPEVLWLGRRVTVEKRHSNRFTCRVQQKNINQTREAHIHVAAQSELISSNQPIITLAGDDVILPCYLEPPISVTSKTVMWIRPGLDPKYIHVHEDGRPVYLSQNSLYSNRTTLFEDQLMNGNVSLNIYKVKPSDTGTYICILESTQREVSVIVGSVSTPVIELFSNNNGSAVLRCKSEGWYPEPEVLWLDGEGNLLSAGPPETVRGPDDLYTVSSRVTVEKRHSNRFTCRVQQKNINQTREAHIHVQADFFRTSSYTVVLYIFAVIAVIVAVLVTVVILRRIKKVEDTKRHAIENDYEFPPRREKNKQLDLEERSQTEESSGAGNNSEDERQNILQSRERCSRKRIKSTTD</sequence>
<evidence type="ECO:0000313" key="2">
    <source>
        <dbReference type="Proteomes" id="UP000831701"/>
    </source>
</evidence>